<dbReference type="Gene3D" id="3.40.50.720">
    <property type="entry name" value="NAD(P)-binding Rossmann-like Domain"/>
    <property type="match status" value="1"/>
</dbReference>
<evidence type="ECO:0000256" key="1">
    <source>
        <dbReference type="ARBA" id="ARBA00010813"/>
    </source>
</evidence>
<evidence type="ECO:0000259" key="3">
    <source>
        <dbReference type="Pfam" id="PF01658"/>
    </source>
</evidence>
<dbReference type="Gene3D" id="3.30.360.10">
    <property type="entry name" value="Dihydrodipicolinate Reductase, domain 2"/>
    <property type="match status" value="1"/>
</dbReference>
<evidence type="ECO:0000256" key="2">
    <source>
        <dbReference type="SAM" id="MobiDB-lite"/>
    </source>
</evidence>
<comment type="similarity">
    <text evidence="1">Belongs to the myo-inositol 1-phosphate synthase family.</text>
</comment>
<feature type="domain" description="Myo-inositol-1-phosphate synthase GAPDH-like" evidence="3">
    <location>
        <begin position="213"/>
        <end position="317"/>
    </location>
</feature>
<dbReference type="PANTHER" id="PTHR11510">
    <property type="entry name" value="MYO-INOSITOL-1 PHOSPHATE SYNTHASE"/>
    <property type="match status" value="1"/>
</dbReference>
<name>A0ABW2LBI8_9PSEU</name>
<reference evidence="5" key="1">
    <citation type="journal article" date="2019" name="Int. J. Syst. Evol. Microbiol.">
        <title>The Global Catalogue of Microorganisms (GCM) 10K type strain sequencing project: providing services to taxonomists for standard genome sequencing and annotation.</title>
        <authorList>
            <consortium name="The Broad Institute Genomics Platform"/>
            <consortium name="The Broad Institute Genome Sequencing Center for Infectious Disease"/>
            <person name="Wu L."/>
            <person name="Ma J."/>
        </authorList>
    </citation>
    <scope>NUCLEOTIDE SEQUENCE [LARGE SCALE GENOMIC DNA]</scope>
    <source>
        <strain evidence="5">WLHS5</strain>
    </source>
</reference>
<protein>
    <submittedName>
        <fullName evidence="4">Inositol-3-phosphate synthase</fullName>
    </submittedName>
</protein>
<evidence type="ECO:0000313" key="5">
    <source>
        <dbReference type="Proteomes" id="UP001596504"/>
    </source>
</evidence>
<sequence>MWLIGARGSVATTAIVGLLALREGVIAPTGCVTELPDLRSAPLPGWDEIVVGGHDISATGLPKAAEHLVSAGLLPARVIGAVGGGLGAVEDELRTGYATGDPGTQAAAVERLSGDIEDFAQRNRLRRVVVVNLASTERPWPDRPEHHDPGALDAALSSGDPVLPPSGVAARAAIRAGCPYVEFTPSMGIDHPALRELADRAGVPYAGRDGKTGETLLRTALAPVFIERGLNVRSWAGTNLLGGGDGATLADPETAASKLESKSRGLAALLGGEVEAPLHIDHVADLGQTKVAWDHVRAEGFLGAPVTLQLSWSGYDSALAAPLVLDLVRLMALAHHAGRRGPLVDLACFFKDPFGEVEHRFDHQVRRLHAWVRAIEEER</sequence>
<dbReference type="Pfam" id="PF01658">
    <property type="entry name" value="Inos-1-P_synth"/>
    <property type="match status" value="1"/>
</dbReference>
<comment type="caution">
    <text evidence="4">The sequence shown here is derived from an EMBL/GenBank/DDBJ whole genome shotgun (WGS) entry which is preliminary data.</text>
</comment>
<feature type="compositionally biased region" description="Basic and acidic residues" evidence="2">
    <location>
        <begin position="139"/>
        <end position="150"/>
    </location>
</feature>
<accession>A0ABW2LBI8</accession>
<evidence type="ECO:0000313" key="4">
    <source>
        <dbReference type="EMBL" id="MFC7339841.1"/>
    </source>
</evidence>
<dbReference type="InterPro" id="IPR013021">
    <property type="entry name" value="Myo-inos-1-P_Synthase_GAPDH"/>
</dbReference>
<gene>
    <name evidence="4" type="ORF">ACFQRI_00345</name>
</gene>
<feature type="region of interest" description="Disordered" evidence="2">
    <location>
        <begin position="138"/>
        <end position="159"/>
    </location>
</feature>
<dbReference type="InterPro" id="IPR036291">
    <property type="entry name" value="NAD(P)-bd_dom_sf"/>
</dbReference>
<dbReference type="SUPFAM" id="SSF55347">
    <property type="entry name" value="Glyceraldehyde-3-phosphate dehydrogenase-like, C-terminal domain"/>
    <property type="match status" value="1"/>
</dbReference>
<dbReference type="RefSeq" id="WP_380664544.1">
    <property type="nucleotide sequence ID" value="NZ_JBHTCJ010000001.1"/>
</dbReference>
<dbReference type="EMBL" id="JBHTCJ010000001">
    <property type="protein sequence ID" value="MFC7339841.1"/>
    <property type="molecule type" value="Genomic_DNA"/>
</dbReference>
<dbReference type="Proteomes" id="UP001596504">
    <property type="component" value="Unassembled WGS sequence"/>
</dbReference>
<dbReference type="Pfam" id="PF07994">
    <property type="entry name" value="NAD_binding_5"/>
    <property type="match status" value="1"/>
</dbReference>
<dbReference type="PIRSF" id="PIRSF015578">
    <property type="entry name" value="Myoinos-ppht_syn"/>
    <property type="match status" value="1"/>
</dbReference>
<proteinExistence type="inferred from homology"/>
<keyword evidence="5" id="KW-1185">Reference proteome</keyword>
<dbReference type="SUPFAM" id="SSF51735">
    <property type="entry name" value="NAD(P)-binding Rossmann-fold domains"/>
    <property type="match status" value="1"/>
</dbReference>
<organism evidence="4 5">
    <name type="scientific">Saccharopolyspora griseoalba</name>
    <dbReference type="NCBI Taxonomy" id="1431848"/>
    <lineage>
        <taxon>Bacteria</taxon>
        <taxon>Bacillati</taxon>
        <taxon>Actinomycetota</taxon>
        <taxon>Actinomycetes</taxon>
        <taxon>Pseudonocardiales</taxon>
        <taxon>Pseudonocardiaceae</taxon>
        <taxon>Saccharopolyspora</taxon>
    </lineage>
</organism>
<dbReference type="InterPro" id="IPR002587">
    <property type="entry name" value="Myo-inos-1-P_Synthase"/>
</dbReference>